<dbReference type="RefSeq" id="WP_379557428.1">
    <property type="nucleotide sequence ID" value="NZ_JBHTJS010000014.1"/>
</dbReference>
<dbReference type="SMART" id="SM00954">
    <property type="entry name" value="RelA_SpoT"/>
    <property type="match status" value="1"/>
</dbReference>
<reference evidence="3" key="1">
    <citation type="journal article" date="2019" name="Int. J. Syst. Evol. Microbiol.">
        <title>The Global Catalogue of Microorganisms (GCM) 10K type strain sequencing project: providing services to taxonomists for standard genome sequencing and annotation.</title>
        <authorList>
            <consortium name="The Broad Institute Genomics Platform"/>
            <consortium name="The Broad Institute Genome Sequencing Center for Infectious Disease"/>
            <person name="Wu L."/>
            <person name="Ma J."/>
        </authorList>
    </citation>
    <scope>NUCLEOTIDE SEQUENCE [LARGE SCALE GENOMIC DNA]</scope>
    <source>
        <strain evidence="3">CCUG 60525</strain>
    </source>
</reference>
<dbReference type="PANTHER" id="PTHR47837">
    <property type="entry name" value="GTP PYROPHOSPHOKINASE YJBM"/>
    <property type="match status" value="1"/>
</dbReference>
<gene>
    <name evidence="2" type="ORF">ACFQ1C_04955</name>
</gene>
<evidence type="ECO:0000313" key="3">
    <source>
        <dbReference type="Proteomes" id="UP001597048"/>
    </source>
</evidence>
<protein>
    <recommendedName>
        <fullName evidence="1">RelA/SpoT domain-containing protein</fullName>
    </recommendedName>
</protein>
<dbReference type="InterPro" id="IPR007685">
    <property type="entry name" value="RelA_SpoT"/>
</dbReference>
<dbReference type="Pfam" id="PF04607">
    <property type="entry name" value="RelA_SpoT"/>
    <property type="match status" value="1"/>
</dbReference>
<dbReference type="InterPro" id="IPR043519">
    <property type="entry name" value="NT_sf"/>
</dbReference>
<proteinExistence type="predicted"/>
<dbReference type="InterPro" id="IPR052366">
    <property type="entry name" value="GTP_Pyrophosphokinase"/>
</dbReference>
<dbReference type="CDD" id="cd05399">
    <property type="entry name" value="NT_Rel-Spo_like"/>
    <property type="match status" value="1"/>
</dbReference>
<sequence>MAKIEFEYSKSAVNRAGVALLAGVKEDHDGAKKALDNWRTCHVAPLNSFQSSLRRKLSKIDNEALVSQRLKRMPSILAKLKRNPGMKLARMQDVGGIRSVVKDMSNVRKIQSEYTKGTKVFSIVKGGKDYINYPKDSGYRSVHMIFQCKSGFSIELQIRTIIQHAWATAVETMGTFLNHSLKSSEGPDEWLRFFVLASSAFSILESTPRVPEHNNYSEYEIFDMLLKKEKELDVISKLSGFRVAAKHIESDKVNGHYHLIILNLDTRRAKIKSYTKRDAYKANIDYSEIEELVSQGENLQVVLVTSKSIASLKKAYPSYFLDAQLFAKQILAVRKKIARMKA</sequence>
<comment type="caution">
    <text evidence="2">The sequence shown here is derived from an EMBL/GenBank/DDBJ whole genome shotgun (WGS) entry which is preliminary data.</text>
</comment>
<evidence type="ECO:0000259" key="1">
    <source>
        <dbReference type="SMART" id="SM00954"/>
    </source>
</evidence>
<dbReference type="Gene3D" id="3.30.460.10">
    <property type="entry name" value="Beta Polymerase, domain 2"/>
    <property type="match status" value="1"/>
</dbReference>
<name>A0ABW3KH13_9GAMM</name>
<keyword evidence="3" id="KW-1185">Reference proteome</keyword>
<dbReference type="PANTHER" id="PTHR47837:SF1">
    <property type="entry name" value="GTP PYROPHOSPHOKINASE YJBM"/>
    <property type="match status" value="1"/>
</dbReference>
<accession>A0ABW3KH13</accession>
<dbReference type="EMBL" id="JBHTJS010000014">
    <property type="protein sequence ID" value="MFD1007508.1"/>
    <property type="molecule type" value="Genomic_DNA"/>
</dbReference>
<dbReference type="Proteomes" id="UP001597048">
    <property type="component" value="Unassembled WGS sequence"/>
</dbReference>
<dbReference type="SUPFAM" id="SSF81301">
    <property type="entry name" value="Nucleotidyltransferase"/>
    <property type="match status" value="1"/>
</dbReference>
<evidence type="ECO:0000313" key="2">
    <source>
        <dbReference type="EMBL" id="MFD1007508.1"/>
    </source>
</evidence>
<feature type="domain" description="RelA/SpoT" evidence="1">
    <location>
        <begin position="68"/>
        <end position="181"/>
    </location>
</feature>
<organism evidence="2 3">
    <name type="scientific">Oceanisphaera ostreae</name>
    <dbReference type="NCBI Taxonomy" id="914151"/>
    <lineage>
        <taxon>Bacteria</taxon>
        <taxon>Pseudomonadati</taxon>
        <taxon>Pseudomonadota</taxon>
        <taxon>Gammaproteobacteria</taxon>
        <taxon>Aeromonadales</taxon>
        <taxon>Aeromonadaceae</taxon>
        <taxon>Oceanisphaera</taxon>
    </lineage>
</organism>